<proteinExistence type="predicted"/>
<reference evidence="2 3" key="1">
    <citation type="journal article" date="2013" name="Proc. Natl. Acad. Sci. U.S.A.">
        <title>Genome of an arbuscular mycorrhizal fungus provides insight into the oldest plant symbiosis.</title>
        <authorList>
            <person name="Tisserant E."/>
            <person name="Malbreil M."/>
            <person name="Kuo A."/>
            <person name="Kohler A."/>
            <person name="Symeonidi A."/>
            <person name="Balestrini R."/>
            <person name="Charron P."/>
            <person name="Duensing N."/>
            <person name="Frei Dit Frey N."/>
            <person name="Gianinazzi-Pearson V."/>
            <person name="Gilbert L.B."/>
            <person name="Handa Y."/>
            <person name="Herr J.R."/>
            <person name="Hijri M."/>
            <person name="Koul R."/>
            <person name="Kawaguchi M."/>
            <person name="Krajinski F."/>
            <person name="Lammers P.J."/>
            <person name="Masclaux F.G."/>
            <person name="Murat C."/>
            <person name="Morin E."/>
            <person name="Ndikumana S."/>
            <person name="Pagni M."/>
            <person name="Petitpierre D."/>
            <person name="Requena N."/>
            <person name="Rosikiewicz P."/>
            <person name="Riley R."/>
            <person name="Saito K."/>
            <person name="San Clemente H."/>
            <person name="Shapiro H."/>
            <person name="van Tuinen D."/>
            <person name="Becard G."/>
            <person name="Bonfante P."/>
            <person name="Paszkowski U."/>
            <person name="Shachar-Hill Y.Y."/>
            <person name="Tuskan G.A."/>
            <person name="Young P.W."/>
            <person name="Sanders I.R."/>
            <person name="Henrissat B."/>
            <person name="Rensing S.A."/>
            <person name="Grigoriev I.V."/>
            <person name="Corradi N."/>
            <person name="Roux C."/>
            <person name="Martin F."/>
        </authorList>
    </citation>
    <scope>NUCLEOTIDE SEQUENCE [LARGE SCALE GENOMIC DNA]</scope>
    <source>
        <strain evidence="2 3">DAOM 197198</strain>
    </source>
</reference>
<dbReference type="EMBL" id="AUPC02000234">
    <property type="protein sequence ID" value="POG64661.1"/>
    <property type="molecule type" value="Genomic_DNA"/>
</dbReference>
<reference evidence="2 3" key="2">
    <citation type="journal article" date="2018" name="New Phytol.">
        <title>High intraspecific genome diversity in the model arbuscular mycorrhizal symbiont Rhizophagus irregularis.</title>
        <authorList>
            <person name="Chen E.C.H."/>
            <person name="Morin E."/>
            <person name="Beaudet D."/>
            <person name="Noel J."/>
            <person name="Yildirir G."/>
            <person name="Ndikumana S."/>
            <person name="Charron P."/>
            <person name="St-Onge C."/>
            <person name="Giorgi J."/>
            <person name="Kruger M."/>
            <person name="Marton T."/>
            <person name="Ropars J."/>
            <person name="Grigoriev I.V."/>
            <person name="Hainaut M."/>
            <person name="Henrissat B."/>
            <person name="Roux C."/>
            <person name="Martin F."/>
            <person name="Corradi N."/>
        </authorList>
    </citation>
    <scope>NUCLEOTIDE SEQUENCE [LARGE SCALE GENOMIC DNA]</scope>
    <source>
        <strain evidence="2 3">DAOM 197198</strain>
    </source>
</reference>
<dbReference type="VEuPathDB" id="FungiDB:RhiirFUN_011329"/>
<dbReference type="VEuPathDB" id="FungiDB:RhiirFUN_011328"/>
<comment type="caution">
    <text evidence="2">The sequence shown here is derived from an EMBL/GenBank/DDBJ whole genome shotgun (WGS) entry which is preliminary data.</text>
</comment>
<accession>A0A2P4PH01</accession>
<dbReference type="AlphaFoldDB" id="A0A2P4PH01"/>
<evidence type="ECO:0000313" key="3">
    <source>
        <dbReference type="Proteomes" id="UP000018888"/>
    </source>
</evidence>
<gene>
    <name evidence="2" type="ORF">GLOIN_2v1782595</name>
</gene>
<sequence length="618" mass="72221">MSSEKELGCNDEYEVHNEWYCIYREISWWSSPLVKIGMISDIFGPPTILAEGLIKMGNKCLEFMDKKENRNFQVAYRIELLPNNNQKEWDYVMQLDPVTWFDMLYNLSGDLPNTLKAARSYVNSVRRKYKLPAPIQPTMNSIPSKIYCGHHSDCKYPPPPESNKKNVWKAPSLKERPSKNHNSNHEEPPVFCAGMAPQQVRFPRYCNWYVEKERIVIGEDGKDSWICVFQQDDVREILICSHPGTYNTYDKNTRPNNHKTNKHLVIDRNLWIWVLGYFMSTYLVENICKQQIKNPVELFAFNFGKWESLESKDYQAKECHGHLHVHIKPEVVIAFETAGTDAMYGKIGQPKQYGIQNCIELETHRLLSSEMGQVIEEISGLRSETNELKTEINGMNQKLDEILKLIQKGYLLLTIKTLTISCTLHGGLHLHFFPEECLMNGGHLCKLVMCKFTRGQVRWYWNSKESVNEKCLFEKNIITAFNKYNIMIKIELTCHLCHEIEENPESFTIKHNHLELWKVKKVKIDVLEKLEVTELVSKHWEEQPGRKHFHVIVCSKLIIKDRENRRLKKLVEKIKKLTDLSLSDGNISVEVITNHTSIDDEEKLMSDCYVIMLKDILY</sequence>
<keyword evidence="3" id="KW-1185">Reference proteome</keyword>
<protein>
    <submittedName>
        <fullName evidence="2">Uncharacterized protein</fullName>
    </submittedName>
</protein>
<evidence type="ECO:0000256" key="1">
    <source>
        <dbReference type="SAM" id="Coils"/>
    </source>
</evidence>
<organism evidence="2 3">
    <name type="scientific">Rhizophagus irregularis (strain DAOM 181602 / DAOM 197198 / MUCL 43194)</name>
    <name type="common">Arbuscular mycorrhizal fungus</name>
    <name type="synonym">Glomus intraradices</name>
    <dbReference type="NCBI Taxonomy" id="747089"/>
    <lineage>
        <taxon>Eukaryota</taxon>
        <taxon>Fungi</taxon>
        <taxon>Fungi incertae sedis</taxon>
        <taxon>Mucoromycota</taxon>
        <taxon>Glomeromycotina</taxon>
        <taxon>Glomeromycetes</taxon>
        <taxon>Glomerales</taxon>
        <taxon>Glomeraceae</taxon>
        <taxon>Rhizophagus</taxon>
    </lineage>
</organism>
<evidence type="ECO:0000313" key="2">
    <source>
        <dbReference type="EMBL" id="POG64661.1"/>
    </source>
</evidence>
<feature type="coiled-coil region" evidence="1">
    <location>
        <begin position="378"/>
        <end position="405"/>
    </location>
</feature>
<dbReference type="Proteomes" id="UP000018888">
    <property type="component" value="Unassembled WGS sequence"/>
</dbReference>
<name>A0A2P4PH01_RHIID</name>
<dbReference type="Gene3D" id="1.20.5.190">
    <property type="match status" value="1"/>
</dbReference>
<keyword evidence="1" id="KW-0175">Coiled coil</keyword>